<reference evidence="3" key="1">
    <citation type="submission" date="2022-08" db="EMBL/GenBank/DDBJ databases">
        <title>Complete Genome Sequences of 2 Bosea sp. soil isolates.</title>
        <authorList>
            <person name="Alvarez Arevalo M."/>
            <person name="Sterndorff E.B."/>
            <person name="Faurdal D."/>
            <person name="Joergensen T.S."/>
            <person name="Weber T."/>
        </authorList>
    </citation>
    <scope>NUCLEOTIDE SEQUENCE</scope>
    <source>
        <strain evidence="3">NBC_00436</strain>
        <plasmid evidence="3">pNBC436</plasmid>
    </source>
</reference>
<dbReference type="AlphaFoldDB" id="A0A9E7ZQ92"/>
<feature type="transmembrane region" description="Helical" evidence="2">
    <location>
        <begin position="75"/>
        <end position="101"/>
    </location>
</feature>
<evidence type="ECO:0000256" key="2">
    <source>
        <dbReference type="SAM" id="Phobius"/>
    </source>
</evidence>
<feature type="transmembrane region" description="Helical" evidence="2">
    <location>
        <begin position="42"/>
        <end position="63"/>
    </location>
</feature>
<name>A0A9E7ZQ92_9HYPH</name>
<keyword evidence="2" id="KW-0472">Membrane</keyword>
<keyword evidence="2" id="KW-0812">Transmembrane</keyword>
<proteinExistence type="predicted"/>
<feature type="region of interest" description="Disordered" evidence="1">
    <location>
        <begin position="1"/>
        <end position="26"/>
    </location>
</feature>
<geneLocation type="plasmid" evidence="3">
    <name>pNBC436</name>
</geneLocation>
<keyword evidence="2" id="KW-1133">Transmembrane helix</keyword>
<evidence type="ECO:0000313" key="3">
    <source>
        <dbReference type="EMBL" id="UZF90000.1"/>
    </source>
</evidence>
<dbReference type="EMBL" id="CP102775">
    <property type="protein sequence ID" value="UZF90000.1"/>
    <property type="molecule type" value="Genomic_DNA"/>
</dbReference>
<protein>
    <submittedName>
        <fullName evidence="3">Uncharacterized protein</fullName>
    </submittedName>
</protein>
<keyword evidence="3" id="KW-0614">Plasmid</keyword>
<evidence type="ECO:0000256" key="1">
    <source>
        <dbReference type="SAM" id="MobiDB-lite"/>
    </source>
</evidence>
<accession>A0A9E7ZQ92</accession>
<gene>
    <name evidence="3" type="ORF">NWE54_27270</name>
</gene>
<organism evidence="3">
    <name type="scientific">Bosea sp. NBC_00436</name>
    <dbReference type="NCBI Taxonomy" id="2969620"/>
    <lineage>
        <taxon>Bacteria</taxon>
        <taxon>Pseudomonadati</taxon>
        <taxon>Pseudomonadota</taxon>
        <taxon>Alphaproteobacteria</taxon>
        <taxon>Hyphomicrobiales</taxon>
        <taxon>Boseaceae</taxon>
        <taxon>Bosea</taxon>
    </lineage>
</organism>
<sequence length="142" mass="15356">MAAHDAGGVPSAATHLAGSSQTAMPGTRQRFWPEGWWRLSEIRLGIVPLPLYILLIVIVAALVDLKEIKPDGPTMILVLLLGGFTCAEIGKHLPLAFYHLIPAQMEKSIIDFSKSTNCRSPTATCSAQHAILKPSLDDKEEA</sequence>